<evidence type="ECO:0000313" key="11">
    <source>
        <dbReference type="EMBL" id="MDI7925089.1"/>
    </source>
</evidence>
<name>A0AAE3U3F9_9HYPH</name>
<evidence type="ECO:0000256" key="7">
    <source>
        <dbReference type="ARBA" id="ARBA00022801"/>
    </source>
</evidence>
<dbReference type="GO" id="GO:0004630">
    <property type="term" value="F:phospholipase D activity"/>
    <property type="evidence" value="ECO:0007669"/>
    <property type="project" value="UniProtKB-EC"/>
</dbReference>
<keyword evidence="7" id="KW-0378">Hydrolase</keyword>
<dbReference type="GO" id="GO:0009395">
    <property type="term" value="P:phospholipid catabolic process"/>
    <property type="evidence" value="ECO:0007669"/>
    <property type="project" value="TreeGrafter"/>
</dbReference>
<dbReference type="PANTHER" id="PTHR18896">
    <property type="entry name" value="PHOSPHOLIPASE D"/>
    <property type="match status" value="1"/>
</dbReference>
<accession>A0AAE3U3F9</accession>
<dbReference type="CDD" id="cd09143">
    <property type="entry name" value="PLDc_vPLD1_2_like_bac_2"/>
    <property type="match status" value="1"/>
</dbReference>
<dbReference type="InterPro" id="IPR001736">
    <property type="entry name" value="PLipase_D/transphosphatidylase"/>
</dbReference>
<evidence type="ECO:0000313" key="12">
    <source>
        <dbReference type="Proteomes" id="UP001161580"/>
    </source>
</evidence>
<dbReference type="SMART" id="SM00155">
    <property type="entry name" value="PLDc"/>
    <property type="match status" value="2"/>
</dbReference>
<evidence type="ECO:0000256" key="3">
    <source>
        <dbReference type="ARBA" id="ARBA00004613"/>
    </source>
</evidence>
<dbReference type="Proteomes" id="UP001161580">
    <property type="component" value="Unassembled WGS sequence"/>
</dbReference>
<dbReference type="EMBL" id="JALDYZ010000023">
    <property type="protein sequence ID" value="MDI7925089.1"/>
    <property type="molecule type" value="Genomic_DNA"/>
</dbReference>
<keyword evidence="5" id="KW-0964">Secreted</keyword>
<keyword evidence="8" id="KW-0443">Lipid metabolism</keyword>
<dbReference type="Pfam" id="PF00614">
    <property type="entry name" value="PLDc"/>
    <property type="match status" value="1"/>
</dbReference>
<evidence type="ECO:0000256" key="9">
    <source>
        <dbReference type="ARBA" id="ARBA00029594"/>
    </source>
</evidence>
<comment type="catalytic activity">
    <reaction evidence="1">
        <text>a 1,2-diacyl-sn-glycero-3-phosphocholine + H2O = a 1,2-diacyl-sn-glycero-3-phosphate + choline + H(+)</text>
        <dbReference type="Rhea" id="RHEA:14445"/>
        <dbReference type="ChEBI" id="CHEBI:15354"/>
        <dbReference type="ChEBI" id="CHEBI:15377"/>
        <dbReference type="ChEBI" id="CHEBI:15378"/>
        <dbReference type="ChEBI" id="CHEBI:57643"/>
        <dbReference type="ChEBI" id="CHEBI:58608"/>
        <dbReference type="EC" id="3.1.4.4"/>
    </reaction>
</comment>
<dbReference type="Gene3D" id="3.30.870.10">
    <property type="entry name" value="Endonuclease Chain A"/>
    <property type="match status" value="2"/>
</dbReference>
<evidence type="ECO:0000256" key="6">
    <source>
        <dbReference type="ARBA" id="ARBA00022737"/>
    </source>
</evidence>
<keyword evidence="12" id="KW-1185">Reference proteome</keyword>
<proteinExistence type="predicted"/>
<dbReference type="CDD" id="cd09140">
    <property type="entry name" value="PLDc_vPLD1_2_like_bac_1"/>
    <property type="match status" value="1"/>
</dbReference>
<dbReference type="SUPFAM" id="SSF56024">
    <property type="entry name" value="Phospholipase D/nuclease"/>
    <property type="match status" value="2"/>
</dbReference>
<keyword evidence="6" id="KW-0677">Repeat</keyword>
<sequence>MKSILVEGQTCWRVEHADRASVIVDAAGFFKHARSAMLKAERSIFIIGWDFDTRIDLVAGDAKDDAPEKLGDFLNWLSKRRDGLDIRILKWDIGLINSITRGETPFYILSWMFSKRVQLKLDGAHPSMSAHHMKVLVIDDRVAFCGGIDMTVGRWDTRDHLDKDKRRRSPMGFAQGPWHDATTCVSGPVAEALGELARTRWELATDEKLDAVDAPSDPWPDGLEVNFKDIEIGIARTQPEYEEQHQVREIQAAKLEMIRTARKSVYIESQYFASRVIAEAIAERLAEEDGPEVVLINPEGAEGWLEAKFMDSARIRLMKLVRDADRHGRFKLLYPVNDARTSIYVHAKIMITDDRVLKLGSANLNNRSMGYDTECDLVIESREDGDVISRKILAHRNELVAEHLGCEPSEIEREIEKHGSLIKAIEALNRRDGRGLVEVRMRELTADEEMLAESGIADPERPTGVAKRMSGYLRRRRYTHA</sequence>
<comment type="function">
    <text evidence="2">Could be a virulence factor.</text>
</comment>
<evidence type="ECO:0000256" key="2">
    <source>
        <dbReference type="ARBA" id="ARBA00003145"/>
    </source>
</evidence>
<dbReference type="AlphaFoldDB" id="A0AAE3U3F9"/>
<feature type="domain" description="PLD phosphodiesterase" evidence="10">
    <location>
        <begin position="341"/>
        <end position="368"/>
    </location>
</feature>
<evidence type="ECO:0000259" key="10">
    <source>
        <dbReference type="PROSITE" id="PS50035"/>
    </source>
</evidence>
<evidence type="ECO:0000256" key="5">
    <source>
        <dbReference type="ARBA" id="ARBA00022525"/>
    </source>
</evidence>
<dbReference type="InterPro" id="IPR025202">
    <property type="entry name" value="PLD-like_dom"/>
</dbReference>
<organism evidence="11 12">
    <name type="scientific">Ferirhizobium litorale</name>
    <dbReference type="NCBI Taxonomy" id="2927786"/>
    <lineage>
        <taxon>Bacteria</taxon>
        <taxon>Pseudomonadati</taxon>
        <taxon>Pseudomonadota</taxon>
        <taxon>Alphaproteobacteria</taxon>
        <taxon>Hyphomicrobiales</taxon>
        <taxon>Rhizobiaceae</taxon>
        <taxon>Ferirhizobium</taxon>
    </lineage>
</organism>
<evidence type="ECO:0000256" key="8">
    <source>
        <dbReference type="ARBA" id="ARBA00023098"/>
    </source>
</evidence>
<dbReference type="Pfam" id="PF13091">
    <property type="entry name" value="PLDc_2"/>
    <property type="match status" value="1"/>
</dbReference>
<dbReference type="GO" id="GO:0005576">
    <property type="term" value="C:extracellular region"/>
    <property type="evidence" value="ECO:0007669"/>
    <property type="project" value="UniProtKB-SubCell"/>
</dbReference>
<dbReference type="InterPro" id="IPR015679">
    <property type="entry name" value="PLipase_D_fam"/>
</dbReference>
<dbReference type="RefSeq" id="WP_311789322.1">
    <property type="nucleotide sequence ID" value="NZ_JALDYY010000027.1"/>
</dbReference>
<gene>
    <name evidence="11" type="ORF">MRS75_23840</name>
</gene>
<evidence type="ECO:0000256" key="1">
    <source>
        <dbReference type="ARBA" id="ARBA00000798"/>
    </source>
</evidence>
<comment type="caution">
    <text evidence="11">The sequence shown here is derived from an EMBL/GenBank/DDBJ whole genome shotgun (WGS) entry which is preliminary data.</text>
</comment>
<dbReference type="PROSITE" id="PS50035">
    <property type="entry name" value="PLD"/>
    <property type="match status" value="2"/>
</dbReference>
<feature type="domain" description="PLD phosphodiesterase" evidence="10">
    <location>
        <begin position="127"/>
        <end position="154"/>
    </location>
</feature>
<comment type="subcellular location">
    <subcellularLocation>
        <location evidence="3">Secreted</location>
    </subcellularLocation>
</comment>
<protein>
    <recommendedName>
        <fullName evidence="4">Phospholipase D</fullName>
    </recommendedName>
    <alternativeName>
        <fullName evidence="9">Choline phosphatase</fullName>
    </alternativeName>
</protein>
<dbReference type="PANTHER" id="PTHR18896:SF76">
    <property type="entry name" value="PHOSPHOLIPASE"/>
    <property type="match status" value="1"/>
</dbReference>
<evidence type="ECO:0000256" key="4">
    <source>
        <dbReference type="ARBA" id="ARBA00018392"/>
    </source>
</evidence>
<reference evidence="11" key="1">
    <citation type="submission" date="2022-03" db="EMBL/GenBank/DDBJ databases">
        <title>Fererhizobium litorale gen. nov., sp. nov., isolated from sandy sediments of the Sea of Japan seashore.</title>
        <authorList>
            <person name="Romanenko L."/>
            <person name="Kurilenko V."/>
            <person name="Otstavnykh N."/>
            <person name="Svetashev V."/>
            <person name="Tekutyeva L."/>
            <person name="Isaeva M."/>
            <person name="Mikhailov V."/>
        </authorList>
    </citation>
    <scope>NUCLEOTIDE SEQUENCE</scope>
    <source>
        <strain evidence="11">KMM 9576</strain>
    </source>
</reference>